<evidence type="ECO:0000313" key="2">
    <source>
        <dbReference type="WBParaSite" id="JU765_v2.g13269.t1"/>
    </source>
</evidence>
<accession>A0AC34Q603</accession>
<reference evidence="2" key="1">
    <citation type="submission" date="2022-11" db="UniProtKB">
        <authorList>
            <consortium name="WormBaseParasite"/>
        </authorList>
    </citation>
    <scope>IDENTIFICATION</scope>
</reference>
<proteinExistence type="predicted"/>
<evidence type="ECO:0000313" key="1">
    <source>
        <dbReference type="Proteomes" id="UP000887576"/>
    </source>
</evidence>
<name>A0AC34Q603_9BILA</name>
<organism evidence="1 2">
    <name type="scientific">Panagrolaimus sp. JU765</name>
    <dbReference type="NCBI Taxonomy" id="591449"/>
    <lineage>
        <taxon>Eukaryota</taxon>
        <taxon>Metazoa</taxon>
        <taxon>Ecdysozoa</taxon>
        <taxon>Nematoda</taxon>
        <taxon>Chromadorea</taxon>
        <taxon>Rhabditida</taxon>
        <taxon>Tylenchina</taxon>
        <taxon>Panagrolaimomorpha</taxon>
        <taxon>Panagrolaimoidea</taxon>
        <taxon>Panagrolaimidae</taxon>
        <taxon>Panagrolaimus</taxon>
    </lineage>
</organism>
<protein>
    <submittedName>
        <fullName evidence="2">K Homology domain-containing protein</fullName>
    </submittedName>
</protein>
<dbReference type="WBParaSite" id="JU765_v2.g13269.t1">
    <property type="protein sequence ID" value="JU765_v2.g13269.t1"/>
    <property type="gene ID" value="JU765_v2.g13269"/>
</dbReference>
<sequence length="537" mass="59330">MEREDLQCDNGNLFIGQTSNGQMPGTSNGTPQMSVILTIRLLMQSKEVGSIIGKKGDHVKQIREKSGAKVNISDGSCPERIVTITGNTSTIHKAFSMICRKSEEDLQALPNSVPQPPITMRLIVPATQCGSLIGKRGSKIKEIRESTGASIQVASEMLPGSTERAVTISGTCSAIIDCMQEICQILLEAPPKGTNLPFRPKPSYNPLLIASSAAAAAAAQQQAQQHLTAVMMQQNQQNQQQAQQQLQAQQVAAQNVAAVYNPTVLTQHDLARLQLAVPRFNFPAAAALFANQALANGLVSFPGTGTVVTSAANAGLDPTAAAAAALFQKDPAAAAMFWSQQQQQIAQQIQQQPQQNGIEEKQQQTSATVQNQSDQTIDYMQNFAQPYLLNNSMLTGRTMGNIPQHLRLQRLQQRFSNQQLPVVDFHLTSQIFVPFLFAFIFSSLQKPYIFKNYAFLTKQLQSRVLLHISFKLCNTNELEHFWLSNLLSKRSFLIQFNFHHFKISNYAYTQKVVEAIVIICTQISLIIKQRHQINSYY</sequence>
<dbReference type="Proteomes" id="UP000887576">
    <property type="component" value="Unplaced"/>
</dbReference>